<dbReference type="PROSITE" id="PS50297">
    <property type="entry name" value="ANK_REP_REGION"/>
    <property type="match status" value="2"/>
</dbReference>
<dbReference type="AlphaFoldDB" id="A0A0P4WYV4"/>
<reference evidence="5" key="1">
    <citation type="submission" date="2015-09" db="EMBL/GenBank/DDBJ databases">
        <title>Scylla olivacea transcriptome.</title>
        <authorList>
            <person name="Ikhwanuddin M."/>
        </authorList>
    </citation>
    <scope>NUCLEOTIDE SEQUENCE</scope>
</reference>
<dbReference type="PANTHER" id="PTHR24198">
    <property type="entry name" value="ANKYRIN REPEAT AND PROTEIN KINASE DOMAIN-CONTAINING PROTEIN"/>
    <property type="match status" value="1"/>
</dbReference>
<proteinExistence type="predicted"/>
<feature type="repeat" description="ANK" evidence="3">
    <location>
        <begin position="398"/>
        <end position="430"/>
    </location>
</feature>
<feature type="domain" description="UAS" evidence="4">
    <location>
        <begin position="30"/>
        <end position="176"/>
    </location>
</feature>
<dbReference type="SUPFAM" id="SSF48403">
    <property type="entry name" value="Ankyrin repeat"/>
    <property type="match status" value="1"/>
</dbReference>
<feature type="repeat" description="ANK" evidence="3">
    <location>
        <begin position="431"/>
        <end position="463"/>
    </location>
</feature>
<evidence type="ECO:0000256" key="2">
    <source>
        <dbReference type="ARBA" id="ARBA00023043"/>
    </source>
</evidence>
<dbReference type="Pfam" id="PF12796">
    <property type="entry name" value="Ank_2"/>
    <property type="match status" value="2"/>
</dbReference>
<keyword evidence="2 3" id="KW-0040">ANK repeat</keyword>
<dbReference type="InterPro" id="IPR006577">
    <property type="entry name" value="UAS"/>
</dbReference>
<feature type="repeat" description="ANK" evidence="3">
    <location>
        <begin position="364"/>
        <end position="384"/>
    </location>
</feature>
<sequence length="622" mass="68794">MPIDPRIQAALGIMGKGDKEVAAAAAQLSQQFHLLCGRGGPRLSCYTLGHAISRARYTTQRDSEQERLVGLYLHHQDSPYANTFCSEVLGNERVAAFFNDNYVLWGWDLKEHIASRSILQEIKKFLYPSQVKEIVNLEPEQLPVLITIVPTPLDWEILSVIQGSSSSVDDVMTALQTTRTLHAAQTIITRQVKEEEEDVEDLIHTRILVMLRGVQTNKAWDEHSWSFPLSFQYELSLLAVANDIIKQEEEERARMDAWKKAITAAIKEGGDIATIQEMVTAENADPMTQVMVLDFPLQNCCLMSLAAWEGRADVVTLLHAVGVSVEGADTTVLNPLLAAATRGHAEVVVVLVTLGADCLARDDRGNTALHLAAYHGHQQCVTLLAAATPVHESVTDHNGCTPVHAAAVKGHWVVVQQLSAAGWSLHTLDNQGNTLLHSAAMGGSVRLVEGLVAAGLNPNLRNSSGHTPLAITVQQGNHTLEAWFLKRQPARRSQHLATPAAMLCLMRAQMDQDRTTYNEYMSAIKVMSRQEYLRSLLEASDPHLVDDEGRTALHVLAQFGYFNLSPAMLHWLGHHHVRTRAGLTPLDLARRLPSRKHSQRMVLESHQCPRVSGDRLQDFTLV</sequence>
<keyword evidence="1" id="KW-0677">Repeat</keyword>
<dbReference type="PANTHER" id="PTHR24198:SF165">
    <property type="entry name" value="ANKYRIN REPEAT-CONTAINING PROTEIN-RELATED"/>
    <property type="match status" value="1"/>
</dbReference>
<evidence type="ECO:0000256" key="1">
    <source>
        <dbReference type="ARBA" id="ARBA00022737"/>
    </source>
</evidence>
<organism evidence="5">
    <name type="scientific">Scylla olivacea</name>
    <name type="common">Orange mud crab</name>
    <name type="synonym">Cancer olivacea</name>
    <dbReference type="NCBI Taxonomy" id="85551"/>
    <lineage>
        <taxon>Eukaryota</taxon>
        <taxon>Metazoa</taxon>
        <taxon>Ecdysozoa</taxon>
        <taxon>Arthropoda</taxon>
        <taxon>Crustacea</taxon>
        <taxon>Multicrustacea</taxon>
        <taxon>Malacostraca</taxon>
        <taxon>Eumalacostraca</taxon>
        <taxon>Eucarida</taxon>
        <taxon>Decapoda</taxon>
        <taxon>Pleocyemata</taxon>
        <taxon>Brachyura</taxon>
        <taxon>Eubrachyura</taxon>
        <taxon>Portunoidea</taxon>
        <taxon>Portunidae</taxon>
        <taxon>Portuninae</taxon>
        <taxon>Scylla</taxon>
    </lineage>
</organism>
<name>A0A0P4WYV4_SCYOL</name>
<evidence type="ECO:0000256" key="3">
    <source>
        <dbReference type="PROSITE-ProRule" id="PRU00023"/>
    </source>
</evidence>
<dbReference type="EMBL" id="GDRN01047022">
    <property type="protein sequence ID" value="JAI66747.1"/>
    <property type="molecule type" value="Transcribed_RNA"/>
</dbReference>
<dbReference type="Pfam" id="PF21021">
    <property type="entry name" value="FAF1"/>
    <property type="match status" value="1"/>
</dbReference>
<dbReference type="SMART" id="SM00248">
    <property type="entry name" value="ANK"/>
    <property type="match status" value="5"/>
</dbReference>
<dbReference type="InterPro" id="IPR002110">
    <property type="entry name" value="Ankyrin_rpt"/>
</dbReference>
<evidence type="ECO:0000259" key="4">
    <source>
        <dbReference type="SMART" id="SM00594"/>
    </source>
</evidence>
<accession>A0A0P4WYV4</accession>
<dbReference type="Gene3D" id="3.40.30.10">
    <property type="entry name" value="Glutaredoxin"/>
    <property type="match status" value="1"/>
</dbReference>
<evidence type="ECO:0000313" key="5">
    <source>
        <dbReference type="EMBL" id="JAI66747.1"/>
    </source>
</evidence>
<dbReference type="InterPro" id="IPR049483">
    <property type="entry name" value="FAF1_2-like_UAS"/>
</dbReference>
<dbReference type="PROSITE" id="PS50088">
    <property type="entry name" value="ANK_REPEAT"/>
    <property type="match status" value="4"/>
</dbReference>
<dbReference type="SMART" id="SM00594">
    <property type="entry name" value="UAS"/>
    <property type="match status" value="1"/>
</dbReference>
<protein>
    <recommendedName>
        <fullName evidence="4">UAS domain-containing protein</fullName>
    </recommendedName>
</protein>
<dbReference type="InterPro" id="IPR036770">
    <property type="entry name" value="Ankyrin_rpt-contain_sf"/>
</dbReference>
<feature type="repeat" description="ANK" evidence="3">
    <location>
        <begin position="331"/>
        <end position="363"/>
    </location>
</feature>
<dbReference type="Gene3D" id="1.25.40.20">
    <property type="entry name" value="Ankyrin repeat-containing domain"/>
    <property type="match status" value="3"/>
</dbReference>